<comment type="similarity">
    <text evidence="2">Belongs to the SusD family.</text>
</comment>
<evidence type="ECO:0000256" key="3">
    <source>
        <dbReference type="ARBA" id="ARBA00022729"/>
    </source>
</evidence>
<name>A0A0D7VZT2_9FLAO</name>
<organism evidence="8 9">
    <name type="scientific">Neotamlana nanhaiensis</name>
    <dbReference type="NCBI Taxonomy" id="1382798"/>
    <lineage>
        <taxon>Bacteria</taxon>
        <taxon>Pseudomonadati</taxon>
        <taxon>Bacteroidota</taxon>
        <taxon>Flavobacteriia</taxon>
        <taxon>Flavobacteriales</taxon>
        <taxon>Flavobacteriaceae</taxon>
        <taxon>Neotamlana</taxon>
    </lineage>
</organism>
<dbReference type="InterPro" id="IPR012944">
    <property type="entry name" value="SusD_RagB_dom"/>
</dbReference>
<keyword evidence="5" id="KW-0998">Cell outer membrane</keyword>
<dbReference type="AlphaFoldDB" id="A0A0D7VZT2"/>
<protein>
    <recommendedName>
        <fullName evidence="10">Carbohydrate-binding protein SusD</fullName>
    </recommendedName>
</protein>
<dbReference type="EMBL" id="JTDV01000018">
    <property type="protein sequence ID" value="KJD31117.1"/>
    <property type="molecule type" value="Genomic_DNA"/>
</dbReference>
<evidence type="ECO:0000256" key="4">
    <source>
        <dbReference type="ARBA" id="ARBA00023136"/>
    </source>
</evidence>
<dbReference type="InterPro" id="IPR011990">
    <property type="entry name" value="TPR-like_helical_dom_sf"/>
</dbReference>
<evidence type="ECO:0000256" key="2">
    <source>
        <dbReference type="ARBA" id="ARBA00006275"/>
    </source>
</evidence>
<keyword evidence="9" id="KW-1185">Reference proteome</keyword>
<evidence type="ECO:0000259" key="7">
    <source>
        <dbReference type="Pfam" id="PF14322"/>
    </source>
</evidence>
<dbReference type="PATRIC" id="fig|1382798.3.peg.2263"/>
<dbReference type="Gene3D" id="1.25.40.390">
    <property type="match status" value="1"/>
</dbReference>
<dbReference type="Pfam" id="PF14322">
    <property type="entry name" value="SusD-like_3"/>
    <property type="match status" value="1"/>
</dbReference>
<feature type="domain" description="SusD-like N-terminal" evidence="7">
    <location>
        <begin position="99"/>
        <end position="205"/>
    </location>
</feature>
<comment type="subcellular location">
    <subcellularLocation>
        <location evidence="1">Cell outer membrane</location>
    </subcellularLocation>
</comment>
<evidence type="ECO:0000256" key="1">
    <source>
        <dbReference type="ARBA" id="ARBA00004442"/>
    </source>
</evidence>
<evidence type="ECO:0000256" key="5">
    <source>
        <dbReference type="ARBA" id="ARBA00023237"/>
    </source>
</evidence>
<evidence type="ECO:0008006" key="10">
    <source>
        <dbReference type="Google" id="ProtNLM"/>
    </source>
</evidence>
<evidence type="ECO:0000313" key="8">
    <source>
        <dbReference type="EMBL" id="KJD31117.1"/>
    </source>
</evidence>
<sequence length="579" mass="65091">MKNTFIYITVLMFITSCSDDFLDRYPLSEITPENSFSTASDLELFTNSFYNDLPGRGGIIDRDLLSDNILYNGVPLEQTGERLIPGEAGSSGWNWDDLRKINTFFEYYEQCPDEAAKKEYSGVASFFRAYFYYNKLKRFGGVPWYDQVIGSQNTELLMKSRDTREFITTKIIEDLDRAIDNLNTDKSSDRVNRWTALALKSRVCLFEGTFRKYHGLSGAEGLLTQAYQSALSVITDGPYSVYSTGSANTDYRDLFASNDLIEDEVILGRRYSQELNVVNNINYYLLSPTQQDIGLTKSIVNTYLMNTGTAFTNQADYETIEFLQETDDRDPRLAQTIRTPGYTRIGGDGTALLPDFSAGISGYQIIKYVADISQDGDAAGYQDLPIIRFGEVLLNYAEAKAELGNLTQADLDISINQLRDRVRMPSMSLATANANIDPILIERYGNVSGLNTGVILEIRRERRVELVLEGFRYDDLMRWKNGELLEIHFKGMYFPSLGAFDLDGNGSLDVELYTGTATTAALQKVEIGGVITLSDGTSGNLVPFADRTKAFDESRDYLYPIPSGDIQLNPNLKQNPNWE</sequence>
<dbReference type="Pfam" id="PF07980">
    <property type="entry name" value="SusD_RagB"/>
    <property type="match status" value="1"/>
</dbReference>
<reference evidence="8 9" key="1">
    <citation type="journal article" date="2015" name="Antonie Van Leeuwenhoek">
        <title>Tamlana nanhaiensis sp. nov., isolated from surface seawater collected from the South China Sea.</title>
        <authorList>
            <person name="Liu X."/>
            <person name="Lai Q."/>
            <person name="Du Y."/>
            <person name="Li G."/>
            <person name="Sun F."/>
            <person name="Shao Z."/>
        </authorList>
    </citation>
    <scope>NUCLEOTIDE SEQUENCE [LARGE SCALE GENOMIC DNA]</scope>
    <source>
        <strain evidence="8 9">FHC16</strain>
    </source>
</reference>
<feature type="domain" description="RagB/SusD" evidence="6">
    <location>
        <begin position="289"/>
        <end position="578"/>
    </location>
</feature>
<evidence type="ECO:0000259" key="6">
    <source>
        <dbReference type="Pfam" id="PF07980"/>
    </source>
</evidence>
<gene>
    <name evidence="8" type="ORF">PK35_16265</name>
</gene>
<accession>A0A0D7VZT2</accession>
<dbReference type="InterPro" id="IPR033985">
    <property type="entry name" value="SusD-like_N"/>
</dbReference>
<dbReference type="GO" id="GO:0009279">
    <property type="term" value="C:cell outer membrane"/>
    <property type="evidence" value="ECO:0007669"/>
    <property type="project" value="UniProtKB-SubCell"/>
</dbReference>
<dbReference type="RefSeq" id="WP_044627639.1">
    <property type="nucleotide sequence ID" value="NZ_JTDV01000018.1"/>
</dbReference>
<dbReference type="Proteomes" id="UP000032361">
    <property type="component" value="Unassembled WGS sequence"/>
</dbReference>
<comment type="caution">
    <text evidence="8">The sequence shown here is derived from an EMBL/GenBank/DDBJ whole genome shotgun (WGS) entry which is preliminary data.</text>
</comment>
<dbReference type="PROSITE" id="PS51257">
    <property type="entry name" value="PROKAR_LIPOPROTEIN"/>
    <property type="match status" value="1"/>
</dbReference>
<evidence type="ECO:0000313" key="9">
    <source>
        <dbReference type="Proteomes" id="UP000032361"/>
    </source>
</evidence>
<dbReference type="STRING" id="1382798.PK35_16265"/>
<dbReference type="SUPFAM" id="SSF48452">
    <property type="entry name" value="TPR-like"/>
    <property type="match status" value="1"/>
</dbReference>
<keyword evidence="4" id="KW-0472">Membrane</keyword>
<keyword evidence="3" id="KW-0732">Signal</keyword>
<proteinExistence type="inferred from homology"/>